<evidence type="ECO:0000313" key="3">
    <source>
        <dbReference type="Proteomes" id="UP000289022"/>
    </source>
</evidence>
<name>A0A438Y0N3_HELPX</name>
<dbReference type="Proteomes" id="UP000289022">
    <property type="component" value="Unassembled WGS sequence"/>
</dbReference>
<protein>
    <submittedName>
        <fullName evidence="2">Branched-chain amino acid aminotransferase I</fullName>
    </submittedName>
</protein>
<keyword evidence="1" id="KW-0472">Membrane</keyword>
<sequence length="56" mass="6594">MIEQSIFKIRIKFIKNLKNKKSSVFIKYGLLKLFMVGYSVFLALIVSFKRINPIKV</sequence>
<proteinExistence type="predicted"/>
<comment type="caution">
    <text evidence="2">The sequence shown here is derived from an EMBL/GenBank/DDBJ whole genome shotgun (WGS) entry which is preliminary data.</text>
</comment>
<reference evidence="2 3" key="1">
    <citation type="submission" date="2018-11" db="EMBL/GenBank/DDBJ databases">
        <title>Genetic determinants and prediction of antibiotic resistance phenotypes in Helicobacter pylori.</title>
        <authorList>
            <person name="Wagner K."/>
        </authorList>
    </citation>
    <scope>NUCLEOTIDE SEQUENCE [LARGE SCALE GENOMIC DNA]</scope>
    <source>
        <strain evidence="2 3">ZH70</strain>
    </source>
</reference>
<keyword evidence="2" id="KW-0808">Transferase</keyword>
<accession>A0A438Y0N3</accession>
<dbReference type="GO" id="GO:0008483">
    <property type="term" value="F:transaminase activity"/>
    <property type="evidence" value="ECO:0007669"/>
    <property type="project" value="UniProtKB-KW"/>
</dbReference>
<gene>
    <name evidence="2" type="ORF">EC518_00580</name>
</gene>
<evidence type="ECO:0000256" key="1">
    <source>
        <dbReference type="SAM" id="Phobius"/>
    </source>
</evidence>
<keyword evidence="1" id="KW-1133">Transmembrane helix</keyword>
<feature type="transmembrane region" description="Helical" evidence="1">
    <location>
        <begin position="25"/>
        <end position="48"/>
    </location>
</feature>
<keyword evidence="2" id="KW-0032">Aminotransferase</keyword>
<dbReference type="AlphaFoldDB" id="A0A438Y0N3"/>
<keyword evidence="1" id="KW-0812">Transmembrane</keyword>
<dbReference type="EMBL" id="RJGP01000007">
    <property type="protein sequence ID" value="RVZ43819.1"/>
    <property type="molecule type" value="Genomic_DNA"/>
</dbReference>
<organism evidence="2 3">
    <name type="scientific">Helicobacter pylori</name>
    <name type="common">Campylobacter pylori</name>
    <dbReference type="NCBI Taxonomy" id="210"/>
    <lineage>
        <taxon>Bacteria</taxon>
        <taxon>Pseudomonadati</taxon>
        <taxon>Campylobacterota</taxon>
        <taxon>Epsilonproteobacteria</taxon>
        <taxon>Campylobacterales</taxon>
        <taxon>Helicobacteraceae</taxon>
        <taxon>Helicobacter</taxon>
    </lineage>
</organism>
<evidence type="ECO:0000313" key="2">
    <source>
        <dbReference type="EMBL" id="RVZ43819.1"/>
    </source>
</evidence>